<dbReference type="PANTHER" id="PTHR33776">
    <property type="entry name" value="ENDO/EXONUCLEASE/PHOSPHATASE DOMAIN-CONTAINING PROTEIN"/>
    <property type="match status" value="1"/>
</dbReference>
<name>A0AA88HGL4_ARTSF</name>
<dbReference type="InterPro" id="IPR036691">
    <property type="entry name" value="Endo/exonu/phosph_ase_sf"/>
</dbReference>
<sequence>MGRADLLARGRIFLTLFYMNSKLAVVGRSDRLAALKGKPLNLSLLSETFNVFGLREDNTFSEIKPSSYISPEEINRLEDNSKRIGFLNTQGLISSIDELTRLLPRNQTDILGVCETFSDTTKHNVKIPGYNFIEKIRQNHGKGGLGLFLKEGVHFKRLPELGKYDSEKLCEFSAVECRSGTKKFQICIVYKPLSVPIPLFVQPLESLLASLDDKEVVIMEDFNLNLLKYDENSQTTEFITLMTSKSLTPSCTIPTRVSLTSSTLIDKIFLMIPAKSSKKEKKDQRIHVECRASSHAMEEVEDALEVHEKEFSQIFFSSSSSFFYKTFEERKGTDLRKSLPYDSLKKKKISNMNHMEICTAADY</sequence>
<protein>
    <recommendedName>
        <fullName evidence="3">Endonuclease/exonuclease/phosphatase domain-containing protein</fullName>
    </recommendedName>
</protein>
<proteinExistence type="predicted"/>
<evidence type="ECO:0008006" key="3">
    <source>
        <dbReference type="Google" id="ProtNLM"/>
    </source>
</evidence>
<dbReference type="SUPFAM" id="SSF56219">
    <property type="entry name" value="DNase I-like"/>
    <property type="match status" value="1"/>
</dbReference>
<dbReference type="Proteomes" id="UP001187531">
    <property type="component" value="Unassembled WGS sequence"/>
</dbReference>
<accession>A0AA88HGL4</accession>
<keyword evidence="2" id="KW-1185">Reference proteome</keyword>
<evidence type="ECO:0000313" key="1">
    <source>
        <dbReference type="EMBL" id="KAK2704887.1"/>
    </source>
</evidence>
<dbReference type="Gene3D" id="3.60.10.10">
    <property type="entry name" value="Endonuclease/exonuclease/phosphatase"/>
    <property type="match status" value="1"/>
</dbReference>
<gene>
    <name evidence="1" type="ORF">QYM36_017063</name>
</gene>
<evidence type="ECO:0000313" key="2">
    <source>
        <dbReference type="Proteomes" id="UP001187531"/>
    </source>
</evidence>
<reference evidence="1" key="1">
    <citation type="submission" date="2023-07" db="EMBL/GenBank/DDBJ databases">
        <title>Chromosome-level genome assembly of Artemia franciscana.</title>
        <authorList>
            <person name="Jo E."/>
        </authorList>
    </citation>
    <scope>NUCLEOTIDE SEQUENCE</scope>
    <source>
        <tissue evidence="1">Whole body</tissue>
    </source>
</reference>
<dbReference type="EMBL" id="JAVRJZ010000021">
    <property type="protein sequence ID" value="KAK2704887.1"/>
    <property type="molecule type" value="Genomic_DNA"/>
</dbReference>
<dbReference type="PANTHER" id="PTHR33776:SF4">
    <property type="entry name" value="ENDONUCLEASE_EXONUCLEASE_PHOSPHATASE DOMAIN-CONTAINING PROTEIN"/>
    <property type="match status" value="1"/>
</dbReference>
<organism evidence="1 2">
    <name type="scientific">Artemia franciscana</name>
    <name type="common">Brine shrimp</name>
    <name type="synonym">Artemia sanfranciscana</name>
    <dbReference type="NCBI Taxonomy" id="6661"/>
    <lineage>
        <taxon>Eukaryota</taxon>
        <taxon>Metazoa</taxon>
        <taxon>Ecdysozoa</taxon>
        <taxon>Arthropoda</taxon>
        <taxon>Crustacea</taxon>
        <taxon>Branchiopoda</taxon>
        <taxon>Anostraca</taxon>
        <taxon>Artemiidae</taxon>
        <taxon>Artemia</taxon>
    </lineage>
</organism>
<comment type="caution">
    <text evidence="1">The sequence shown here is derived from an EMBL/GenBank/DDBJ whole genome shotgun (WGS) entry which is preliminary data.</text>
</comment>
<dbReference type="AlphaFoldDB" id="A0AA88HGL4"/>